<keyword evidence="9" id="KW-1185">Reference proteome</keyword>
<evidence type="ECO:0000259" key="7">
    <source>
        <dbReference type="PROSITE" id="PS50268"/>
    </source>
</evidence>
<keyword evidence="6" id="KW-0812">Transmembrane</keyword>
<accession>A0A8C4ZK90</accession>
<evidence type="ECO:0000313" key="8">
    <source>
        <dbReference type="Ensembl" id="ENSGMOP00000015774.2"/>
    </source>
</evidence>
<gene>
    <name evidence="8" type="primary">CDH17</name>
    <name evidence="8" type="synonym">cdh17</name>
</gene>
<dbReference type="PRINTS" id="PR00205">
    <property type="entry name" value="CADHERIN"/>
</dbReference>
<organism evidence="8 9">
    <name type="scientific">Gadus morhua</name>
    <name type="common">Atlantic cod</name>
    <dbReference type="NCBI Taxonomy" id="8049"/>
    <lineage>
        <taxon>Eukaryota</taxon>
        <taxon>Metazoa</taxon>
        <taxon>Chordata</taxon>
        <taxon>Craniata</taxon>
        <taxon>Vertebrata</taxon>
        <taxon>Euteleostomi</taxon>
        <taxon>Actinopterygii</taxon>
        <taxon>Neopterygii</taxon>
        <taxon>Teleostei</taxon>
        <taxon>Neoteleostei</taxon>
        <taxon>Acanthomorphata</taxon>
        <taxon>Zeiogadaria</taxon>
        <taxon>Gadariae</taxon>
        <taxon>Gadiformes</taxon>
        <taxon>Gadoidei</taxon>
        <taxon>Gadidae</taxon>
        <taxon>Gadus</taxon>
    </lineage>
</organism>
<dbReference type="AlphaFoldDB" id="A0A8C4ZK90"/>
<dbReference type="InterPro" id="IPR002126">
    <property type="entry name" value="Cadherin-like_dom"/>
</dbReference>
<dbReference type="PROSITE" id="PS00232">
    <property type="entry name" value="CADHERIN_1"/>
    <property type="match status" value="2"/>
</dbReference>
<feature type="transmembrane region" description="Helical" evidence="6">
    <location>
        <begin position="823"/>
        <end position="844"/>
    </location>
</feature>
<dbReference type="Ensembl" id="ENSGMOT00000016177.2">
    <property type="protein sequence ID" value="ENSGMOP00000015774.2"/>
    <property type="gene ID" value="ENSGMOG00000014712.2"/>
</dbReference>
<proteinExistence type="predicted"/>
<feature type="domain" description="Cadherin" evidence="7">
    <location>
        <begin position="388"/>
        <end position="492"/>
    </location>
</feature>
<dbReference type="GO" id="GO:0034332">
    <property type="term" value="P:adherens junction organization"/>
    <property type="evidence" value="ECO:0007669"/>
    <property type="project" value="TreeGrafter"/>
</dbReference>
<dbReference type="Proteomes" id="UP000694546">
    <property type="component" value="Chromosome 11"/>
</dbReference>
<sequence length="866" mass="95032">AATAALAQCGEYPGGLKDKKGPLENKALDVPEQTVVPYPIYQFQVSDPDVTGFQLTGEGHADIQIAEDGWLYLAEPLDWARNSHYIIGVEALVGSDVVEGPAFVTISVLDINNHAPTFEQSAYAAMVRERTRHGVPFVRVSASDLDDPESPNARLHFSLVSQIPNRDKTPFFQIDPVTGDISITEDGERMLKARESLQYGMGESFSSANLKKKFDDYCTPTQDIPHELNPFYTCLERAESRTRGGDRQEDPDYTLIVRVEDLAGASENALSGITSVKVVVEQNLWVNPGPLTVREHLKAQYPMVIAKVGANQPNASYRLLQKERVALRFPFSITDEGEVLLNEELDREEKDMYILVVMAEDHHGNEVESPMEIQVVVEDINDNSPECGSEEIVFEIQENEPVGSEVGQLLASDRDEEGTSNAMLMYTIETVLPVNGAFSLDAVSGRILTRDMLRRRDSKQYTLMVNVSDQVFSTMCKVLIKVIDVNNELPLFEKNNYGSLSLAEDSSVGQTVLTVKASDADEPGSGSSEILFEITGNYGDTFAVETDGNGEGRLVIIKPLDFEAFPTYTLRINARNPEPLMAGLDYDSKSSASVFISVMDVDEDPEFQSSAPPSVSVPEDLPVGELLFTADAKDPEGKDISFKMEGDVNGWLVLDAATGEVKTKAKLDRETLEVLELTITAFEQGETATERVYTVHLLDVNDNHPKLKESQAFICTKGPQPVVLRAVDPDSFPFSEPFTFSFPKGKKSPNWEITTVDGSSALLKMKKAPAEDKTFSIPISIIDNQGVGVTQKFEVKVCNCTALGYCYVAPGTHSFKYGMGTTVGILAGTVAFICIAFAIVVHRINKSNEEKKKKAAAGNGDSEQML</sequence>
<dbReference type="CDD" id="cd11304">
    <property type="entry name" value="Cadherin_repeat"/>
    <property type="match status" value="6"/>
</dbReference>
<feature type="domain" description="Cadherin" evidence="7">
    <location>
        <begin position="494"/>
        <end position="607"/>
    </location>
</feature>
<dbReference type="GO" id="GO:0045296">
    <property type="term" value="F:cadherin binding"/>
    <property type="evidence" value="ECO:0007669"/>
    <property type="project" value="TreeGrafter"/>
</dbReference>
<dbReference type="GO" id="GO:0016339">
    <property type="term" value="P:calcium-dependent cell-cell adhesion via plasma membrane cell adhesion molecules"/>
    <property type="evidence" value="ECO:0007669"/>
    <property type="project" value="TreeGrafter"/>
</dbReference>
<evidence type="ECO:0000313" key="9">
    <source>
        <dbReference type="Proteomes" id="UP000694546"/>
    </source>
</evidence>
<dbReference type="GO" id="GO:0016477">
    <property type="term" value="P:cell migration"/>
    <property type="evidence" value="ECO:0007669"/>
    <property type="project" value="TreeGrafter"/>
</dbReference>
<dbReference type="Pfam" id="PF00028">
    <property type="entry name" value="Cadherin"/>
    <property type="match status" value="4"/>
</dbReference>
<feature type="domain" description="Cadherin" evidence="7">
    <location>
        <begin position="609"/>
        <end position="707"/>
    </location>
</feature>
<evidence type="ECO:0000256" key="6">
    <source>
        <dbReference type="SAM" id="Phobius"/>
    </source>
</evidence>
<dbReference type="InterPro" id="IPR015919">
    <property type="entry name" value="Cadherin-like_sf"/>
</dbReference>
<reference evidence="8" key="2">
    <citation type="submission" date="2025-09" db="UniProtKB">
        <authorList>
            <consortium name="Ensembl"/>
        </authorList>
    </citation>
    <scope>IDENTIFICATION</scope>
</reference>
<dbReference type="GeneTree" id="ENSGT00940000157655"/>
<keyword evidence="3 5" id="KW-0106">Calcium</keyword>
<dbReference type="SMART" id="SM00112">
    <property type="entry name" value="CA"/>
    <property type="match status" value="5"/>
</dbReference>
<dbReference type="OMA" id="DVNNEMP"/>
<dbReference type="GO" id="GO:0000902">
    <property type="term" value="P:cell morphogenesis"/>
    <property type="evidence" value="ECO:0007669"/>
    <property type="project" value="TreeGrafter"/>
</dbReference>
<dbReference type="GO" id="GO:0016342">
    <property type="term" value="C:catenin complex"/>
    <property type="evidence" value="ECO:0007669"/>
    <property type="project" value="TreeGrafter"/>
</dbReference>
<dbReference type="GO" id="GO:0008013">
    <property type="term" value="F:beta-catenin binding"/>
    <property type="evidence" value="ECO:0007669"/>
    <property type="project" value="TreeGrafter"/>
</dbReference>
<feature type="domain" description="Cadherin" evidence="7">
    <location>
        <begin position="29"/>
        <end position="118"/>
    </location>
</feature>
<evidence type="ECO:0000256" key="2">
    <source>
        <dbReference type="ARBA" id="ARBA00022737"/>
    </source>
</evidence>
<dbReference type="GO" id="GO:0044331">
    <property type="term" value="P:cell-cell adhesion mediated by cadherin"/>
    <property type="evidence" value="ECO:0007669"/>
    <property type="project" value="TreeGrafter"/>
</dbReference>
<protein>
    <submittedName>
        <fullName evidence="8">Cadherin 17, LI cadherin (liver-intestine)</fullName>
    </submittedName>
</protein>
<comment type="subcellular location">
    <subcellularLocation>
        <location evidence="1">Membrane</location>
    </subcellularLocation>
</comment>
<feature type="domain" description="Cadherin" evidence="7">
    <location>
        <begin position="119"/>
        <end position="199"/>
    </location>
</feature>
<evidence type="ECO:0000256" key="5">
    <source>
        <dbReference type="PROSITE-ProRule" id="PRU00043"/>
    </source>
</evidence>
<dbReference type="PROSITE" id="PS50268">
    <property type="entry name" value="CADHERIN_2"/>
    <property type="match status" value="6"/>
</dbReference>
<dbReference type="GO" id="GO:0007043">
    <property type="term" value="P:cell-cell junction assembly"/>
    <property type="evidence" value="ECO:0007669"/>
    <property type="project" value="TreeGrafter"/>
</dbReference>
<dbReference type="GO" id="GO:0007156">
    <property type="term" value="P:homophilic cell adhesion via plasma membrane adhesion molecules"/>
    <property type="evidence" value="ECO:0007669"/>
    <property type="project" value="InterPro"/>
</dbReference>
<dbReference type="InterPro" id="IPR020894">
    <property type="entry name" value="Cadherin_CS"/>
</dbReference>
<dbReference type="Gene3D" id="2.60.40.60">
    <property type="entry name" value="Cadherins"/>
    <property type="match status" value="7"/>
</dbReference>
<dbReference type="InterPro" id="IPR039808">
    <property type="entry name" value="Cadherin"/>
</dbReference>
<reference evidence="8" key="1">
    <citation type="submission" date="2025-08" db="UniProtKB">
        <authorList>
            <consortium name="Ensembl"/>
        </authorList>
    </citation>
    <scope>IDENTIFICATION</scope>
</reference>
<dbReference type="GO" id="GO:0005912">
    <property type="term" value="C:adherens junction"/>
    <property type="evidence" value="ECO:0007669"/>
    <property type="project" value="TreeGrafter"/>
</dbReference>
<keyword evidence="2" id="KW-0677">Repeat</keyword>
<dbReference type="PANTHER" id="PTHR24027">
    <property type="entry name" value="CADHERIN-23"/>
    <property type="match status" value="1"/>
</dbReference>
<keyword evidence="6" id="KW-1133">Transmembrane helix</keyword>
<keyword evidence="4 6" id="KW-0472">Membrane</keyword>
<dbReference type="PANTHER" id="PTHR24027:SF419">
    <property type="entry name" value="CADHERIN-17"/>
    <property type="match status" value="1"/>
</dbReference>
<evidence type="ECO:0000256" key="1">
    <source>
        <dbReference type="ARBA" id="ARBA00004370"/>
    </source>
</evidence>
<feature type="domain" description="Cadherin" evidence="7">
    <location>
        <begin position="317"/>
        <end position="387"/>
    </location>
</feature>
<evidence type="ECO:0000256" key="4">
    <source>
        <dbReference type="ARBA" id="ARBA00023136"/>
    </source>
</evidence>
<dbReference type="GO" id="GO:0005509">
    <property type="term" value="F:calcium ion binding"/>
    <property type="evidence" value="ECO:0007669"/>
    <property type="project" value="UniProtKB-UniRule"/>
</dbReference>
<name>A0A8C4ZK90_GADMO</name>
<evidence type="ECO:0000256" key="3">
    <source>
        <dbReference type="ARBA" id="ARBA00022837"/>
    </source>
</evidence>
<dbReference type="SUPFAM" id="SSF49313">
    <property type="entry name" value="Cadherin-like"/>
    <property type="match status" value="7"/>
</dbReference>